<evidence type="ECO:0000313" key="4">
    <source>
        <dbReference type="Proteomes" id="UP000283841"/>
    </source>
</evidence>
<gene>
    <name evidence="3" type="ORF">C8Q69DRAFT_469196</name>
</gene>
<dbReference type="Proteomes" id="UP000283841">
    <property type="component" value="Unassembled WGS sequence"/>
</dbReference>
<dbReference type="InterPro" id="IPR000192">
    <property type="entry name" value="Aminotrans_V_dom"/>
</dbReference>
<dbReference type="Pfam" id="PF00266">
    <property type="entry name" value="Aminotran_5"/>
    <property type="match status" value="1"/>
</dbReference>
<organism evidence="3 4">
    <name type="scientific">Byssochlamys spectabilis</name>
    <name type="common">Paecilomyces variotii</name>
    <dbReference type="NCBI Taxonomy" id="264951"/>
    <lineage>
        <taxon>Eukaryota</taxon>
        <taxon>Fungi</taxon>
        <taxon>Dikarya</taxon>
        <taxon>Ascomycota</taxon>
        <taxon>Pezizomycotina</taxon>
        <taxon>Eurotiomycetes</taxon>
        <taxon>Eurotiomycetidae</taxon>
        <taxon>Eurotiales</taxon>
        <taxon>Thermoascaceae</taxon>
        <taxon>Paecilomyces</taxon>
    </lineage>
</organism>
<dbReference type="RefSeq" id="XP_028484819.1">
    <property type="nucleotide sequence ID" value="XM_028630738.1"/>
</dbReference>
<evidence type="ECO:0000256" key="1">
    <source>
        <dbReference type="ARBA" id="ARBA00022898"/>
    </source>
</evidence>
<dbReference type="PANTHER" id="PTHR43092">
    <property type="entry name" value="L-CYSTEINE DESULFHYDRASE"/>
    <property type="match status" value="1"/>
</dbReference>
<reference evidence="3 4" key="1">
    <citation type="journal article" date="2018" name="Front. Microbiol.">
        <title>Genomic and genetic insights into a cosmopolitan fungus, Paecilomyces variotii (Eurotiales).</title>
        <authorList>
            <person name="Urquhart A.S."/>
            <person name="Mondo S.J."/>
            <person name="Makela M.R."/>
            <person name="Hane J.K."/>
            <person name="Wiebenga A."/>
            <person name="He G."/>
            <person name="Mihaltcheva S."/>
            <person name="Pangilinan J."/>
            <person name="Lipzen A."/>
            <person name="Barry K."/>
            <person name="de Vries R.P."/>
            <person name="Grigoriev I.V."/>
            <person name="Idnurm A."/>
        </authorList>
    </citation>
    <scope>NUCLEOTIDE SEQUENCE [LARGE SCALE GENOMIC DNA]</scope>
    <source>
        <strain evidence="3 4">CBS 101075</strain>
    </source>
</reference>
<dbReference type="GeneID" id="39600015"/>
<dbReference type="InterPro" id="IPR015424">
    <property type="entry name" value="PyrdxlP-dep_Trfase"/>
</dbReference>
<comment type="caution">
    <text evidence="3">The sequence shown here is derived from an EMBL/GenBank/DDBJ whole genome shotgun (WGS) entry which is preliminary data.</text>
</comment>
<accession>A0A443HTT4</accession>
<feature type="domain" description="Aminotransferase class V" evidence="2">
    <location>
        <begin position="59"/>
        <end position="242"/>
    </location>
</feature>
<dbReference type="VEuPathDB" id="FungiDB:C8Q69DRAFT_469196"/>
<protein>
    <submittedName>
        <fullName evidence="3">Putative aminotransferase family protein</fullName>
    </submittedName>
</protein>
<keyword evidence="3" id="KW-0032">Aminotransferase</keyword>
<sequence>MSSTDQLTPFGRPMLKHFLFDPKYKNLNHGSFGTYPVQVRAALRKFQQDAEARPDAFIRWEQPRALDEARVAVAKVLNVPTNECVFVKNASTGVNTVLRNLVFNEGDVIVYFATIYGAMEKTIISISETTPVRGLKVEYQFPISHDELVKRFRDVVVGAKQKGLNVRLAVFDTIVSMPGVRFPFEKLVEACREEGILSLIDGAHAIGQIQLNLAQLDPDFFVSNCHKWLYTPRGCAVLYVPIRNQHLLRTTLPTSWGFIPRPDSLPTVRSVLPSPESPKSPFELLFQFVASTDDSPYLCTPTAIKFRQEVCGGEERIYNYLEQLANQAGDIVAAALGTEVLQEPDLLPGQVSQIRRCAMVTVRLPLAVGNNNNNNVSNNKSSHTTLLSPTVVPDVIDWMQKTMVDKYGTFVPVFQHGSWLWTRLSAQIYLEKSDFEWLAGVLKELCEKVARGEVSGEEKAKL</sequence>
<keyword evidence="4" id="KW-1185">Reference proteome</keyword>
<dbReference type="STRING" id="264951.A0A443HTT4"/>
<dbReference type="InterPro" id="IPR015421">
    <property type="entry name" value="PyrdxlP-dep_Trfase_major"/>
</dbReference>
<evidence type="ECO:0000259" key="2">
    <source>
        <dbReference type="Pfam" id="PF00266"/>
    </source>
</evidence>
<keyword evidence="3" id="KW-0808">Transferase</keyword>
<dbReference type="SUPFAM" id="SSF53383">
    <property type="entry name" value="PLP-dependent transferases"/>
    <property type="match status" value="1"/>
</dbReference>
<proteinExistence type="predicted"/>
<dbReference type="AlphaFoldDB" id="A0A443HTT4"/>
<name>A0A443HTT4_BYSSP</name>
<dbReference type="EMBL" id="RCNU01000006">
    <property type="protein sequence ID" value="RWQ95174.1"/>
    <property type="molecule type" value="Genomic_DNA"/>
</dbReference>
<dbReference type="PANTHER" id="PTHR43092:SF2">
    <property type="entry name" value="HERCYNYLCYSTEINE SULFOXIDE LYASE"/>
    <property type="match status" value="1"/>
</dbReference>
<evidence type="ECO:0000313" key="3">
    <source>
        <dbReference type="EMBL" id="RWQ95174.1"/>
    </source>
</evidence>
<keyword evidence="1" id="KW-0663">Pyridoxal phosphate</keyword>
<dbReference type="GO" id="GO:0008483">
    <property type="term" value="F:transaminase activity"/>
    <property type="evidence" value="ECO:0007669"/>
    <property type="project" value="UniProtKB-KW"/>
</dbReference>
<dbReference type="Gene3D" id="3.40.640.10">
    <property type="entry name" value="Type I PLP-dependent aspartate aminotransferase-like (Major domain)"/>
    <property type="match status" value="1"/>
</dbReference>